<name>A0A1I7Y7Q4_9BILA</name>
<dbReference type="Pfam" id="PF19270">
    <property type="entry name" value="FBO_C"/>
    <property type="match status" value="1"/>
</dbReference>
<evidence type="ECO:0000313" key="3">
    <source>
        <dbReference type="Proteomes" id="UP000095287"/>
    </source>
</evidence>
<dbReference type="GO" id="GO:0005737">
    <property type="term" value="C:cytoplasm"/>
    <property type="evidence" value="ECO:0007669"/>
    <property type="project" value="TreeGrafter"/>
</dbReference>
<dbReference type="GO" id="GO:0031146">
    <property type="term" value="P:SCF-dependent proteasomal ubiquitin-dependent protein catabolic process"/>
    <property type="evidence" value="ECO:0007669"/>
    <property type="project" value="TreeGrafter"/>
</dbReference>
<dbReference type="Proteomes" id="UP000095287">
    <property type="component" value="Unplaced"/>
</dbReference>
<evidence type="ECO:0000259" key="2">
    <source>
        <dbReference type="Pfam" id="PF19270"/>
    </source>
</evidence>
<dbReference type="AlphaFoldDB" id="A0A1I7Y7Q4"/>
<proteinExistence type="predicted"/>
<evidence type="ECO:0000313" key="4">
    <source>
        <dbReference type="WBParaSite" id="L893_g13521.t1"/>
    </source>
</evidence>
<dbReference type="InterPro" id="IPR045464">
    <property type="entry name" value="Hrt3/FBXO9_C"/>
</dbReference>
<feature type="domain" description="F-box protein Hrt3/FBXO9 C-terminal" evidence="2">
    <location>
        <begin position="1"/>
        <end position="119"/>
    </location>
</feature>
<protein>
    <submittedName>
        <fullName evidence="4">FBO_C domain-containing protein</fullName>
    </submittedName>
</protein>
<accession>A0A1I7Y7Q4</accession>
<dbReference type="PANTHER" id="PTHR12874:SF29">
    <property type="entry name" value="F-BOX ONLY PROTEIN 9"/>
    <property type="match status" value="1"/>
</dbReference>
<sequence>MYLQVPHLHFFGVYVAKVTYLRHGESSFQDKFYRPWHMVTYYRILRFFADGSVLMLTSPEHPSTLVANLKNRRDAKSCEGILFGRYWNNGSSISMKLSQKISRKKARQHQVLNSKRLRGVVAPHELIEKNFFLELKFSERRGQANKFHGVLLWSKYEYSHVLVDGSLSKGDFHVVGDSQSYPPFHFSRVKSFAAPEGFDEVLC</sequence>
<dbReference type="WBParaSite" id="L893_g13521.t1">
    <property type="protein sequence ID" value="L893_g13521.t1"/>
    <property type="gene ID" value="L893_g13521"/>
</dbReference>
<evidence type="ECO:0000256" key="1">
    <source>
        <dbReference type="ARBA" id="ARBA00022786"/>
    </source>
</evidence>
<keyword evidence="1" id="KW-0833">Ubl conjugation pathway</keyword>
<dbReference type="GO" id="GO:0019005">
    <property type="term" value="C:SCF ubiquitin ligase complex"/>
    <property type="evidence" value="ECO:0007669"/>
    <property type="project" value="TreeGrafter"/>
</dbReference>
<dbReference type="PANTHER" id="PTHR12874">
    <property type="entry name" value="F-BOX ONLY PROTEIN 48-RELATED"/>
    <property type="match status" value="1"/>
</dbReference>
<organism evidence="3 4">
    <name type="scientific">Steinernema glaseri</name>
    <dbReference type="NCBI Taxonomy" id="37863"/>
    <lineage>
        <taxon>Eukaryota</taxon>
        <taxon>Metazoa</taxon>
        <taxon>Ecdysozoa</taxon>
        <taxon>Nematoda</taxon>
        <taxon>Chromadorea</taxon>
        <taxon>Rhabditida</taxon>
        <taxon>Tylenchina</taxon>
        <taxon>Panagrolaimomorpha</taxon>
        <taxon>Strongyloidoidea</taxon>
        <taxon>Steinernematidae</taxon>
        <taxon>Steinernema</taxon>
    </lineage>
</organism>
<reference evidence="4" key="1">
    <citation type="submission" date="2016-11" db="UniProtKB">
        <authorList>
            <consortium name="WormBaseParasite"/>
        </authorList>
    </citation>
    <scope>IDENTIFICATION</scope>
</reference>
<keyword evidence="3" id="KW-1185">Reference proteome</keyword>